<dbReference type="InterPro" id="IPR021309">
    <property type="entry name" value="YgaP-like_TM"/>
</dbReference>
<evidence type="ECO:0000259" key="1">
    <source>
        <dbReference type="Pfam" id="PF11127"/>
    </source>
</evidence>
<accession>A0A401TXN3</accession>
<comment type="caution">
    <text evidence="2">The sequence shown here is derived from an EMBL/GenBank/DDBJ whole genome shotgun (WGS) entry which is preliminary data.</text>
</comment>
<dbReference type="AlphaFoldDB" id="A0A401TXN3"/>
<evidence type="ECO:0000313" key="2">
    <source>
        <dbReference type="EMBL" id="GCC47405.1"/>
    </source>
</evidence>
<proteinExistence type="predicted"/>
<keyword evidence="3" id="KW-1185">Reference proteome</keyword>
<feature type="domain" description="Inner membrane protein YgaP-like transmembrane" evidence="1">
    <location>
        <begin position="1"/>
        <end position="25"/>
    </location>
</feature>
<reference evidence="2 3" key="1">
    <citation type="journal article" date="2018" name="Nat. Ecol. Evol.">
        <title>Shark genomes provide insights into elasmobranch evolution and the origin of vertebrates.</title>
        <authorList>
            <person name="Hara Y"/>
            <person name="Yamaguchi K"/>
            <person name="Onimaru K"/>
            <person name="Kadota M"/>
            <person name="Koyanagi M"/>
            <person name="Keeley SD"/>
            <person name="Tatsumi K"/>
            <person name="Tanaka K"/>
            <person name="Motone F"/>
            <person name="Kageyama Y"/>
            <person name="Nozu R"/>
            <person name="Adachi N"/>
            <person name="Nishimura O"/>
            <person name="Nakagawa R"/>
            <person name="Tanegashima C"/>
            <person name="Kiyatake I"/>
            <person name="Matsumoto R"/>
            <person name="Murakumo K"/>
            <person name="Nishida K"/>
            <person name="Terakita A"/>
            <person name="Kuratani S"/>
            <person name="Sato K"/>
            <person name="Hyodo S Kuraku.S."/>
        </authorList>
    </citation>
    <scope>NUCLEOTIDE SEQUENCE [LARGE SCALE GENOMIC DNA]</scope>
</reference>
<dbReference type="Proteomes" id="UP000287033">
    <property type="component" value="Unassembled WGS sequence"/>
</dbReference>
<organism evidence="2 3">
    <name type="scientific">Chiloscyllium punctatum</name>
    <name type="common">Brownbanded bambooshark</name>
    <name type="synonym">Hemiscyllium punctatum</name>
    <dbReference type="NCBI Taxonomy" id="137246"/>
    <lineage>
        <taxon>Eukaryota</taxon>
        <taxon>Metazoa</taxon>
        <taxon>Chordata</taxon>
        <taxon>Craniata</taxon>
        <taxon>Vertebrata</taxon>
        <taxon>Chondrichthyes</taxon>
        <taxon>Elasmobranchii</taxon>
        <taxon>Galeomorphii</taxon>
        <taxon>Galeoidea</taxon>
        <taxon>Orectolobiformes</taxon>
        <taxon>Hemiscylliidae</taxon>
        <taxon>Chiloscyllium</taxon>
    </lineage>
</organism>
<protein>
    <recommendedName>
        <fullName evidence="1">Inner membrane protein YgaP-like transmembrane domain-containing protein</fullName>
    </recommendedName>
</protein>
<evidence type="ECO:0000313" key="3">
    <source>
        <dbReference type="Proteomes" id="UP000287033"/>
    </source>
</evidence>
<name>A0A401TXN3_CHIPU</name>
<gene>
    <name evidence="2" type="ORF">chiPu_0031599</name>
</gene>
<dbReference type="Pfam" id="PF11127">
    <property type="entry name" value="YgaP-like_TM"/>
    <property type="match status" value="1"/>
</dbReference>
<feature type="non-terminal residue" evidence="2">
    <location>
        <position position="32"/>
    </location>
</feature>
<sequence>MTPNVGRIDQYFRIIIGLALIAYIVKDGALGA</sequence>
<dbReference type="EMBL" id="BEZZ01214172">
    <property type="protein sequence ID" value="GCC47405.1"/>
    <property type="molecule type" value="Genomic_DNA"/>
</dbReference>